<evidence type="ECO:0000313" key="3">
    <source>
        <dbReference type="Proteomes" id="UP000253314"/>
    </source>
</evidence>
<dbReference type="InterPro" id="IPR025549">
    <property type="entry name" value="YjzC"/>
</dbReference>
<dbReference type="AlphaFoldDB" id="A0A366XZQ7"/>
<dbReference type="OrthoDB" id="5244304at2"/>
<proteinExistence type="predicted"/>
<dbReference type="RefSeq" id="WP_113804538.1">
    <property type="nucleotide sequence ID" value="NZ_QOCW01000002.1"/>
</dbReference>
<evidence type="ECO:0000256" key="1">
    <source>
        <dbReference type="SAM" id="MobiDB-lite"/>
    </source>
</evidence>
<dbReference type="Pfam" id="PF14168">
    <property type="entry name" value="YjzC"/>
    <property type="match status" value="1"/>
</dbReference>
<organism evidence="2 3">
    <name type="scientific">Bacillus taeanensis</name>
    <dbReference type="NCBI Taxonomy" id="273032"/>
    <lineage>
        <taxon>Bacteria</taxon>
        <taxon>Bacillati</taxon>
        <taxon>Bacillota</taxon>
        <taxon>Bacilli</taxon>
        <taxon>Bacillales</taxon>
        <taxon>Bacillaceae</taxon>
        <taxon>Bacillus</taxon>
    </lineage>
</organism>
<reference evidence="2 3" key="1">
    <citation type="submission" date="2018-07" db="EMBL/GenBank/DDBJ databases">
        <title>Lottiidibacillus patelloidae gen. nov., sp. nov., isolated from the intestinal tract of a marine limpet and the reclassification of B. taeanensis BH030017T, B. algicola KMM 3737T and B. hwajinpoensis SW-72T as genus Lottiidibacillus.</title>
        <authorList>
            <person name="Liu R."/>
            <person name="Huang Z."/>
        </authorList>
    </citation>
    <scope>NUCLEOTIDE SEQUENCE [LARGE SCALE GENOMIC DNA]</scope>
    <source>
        <strain evidence="2 3">BH030017</strain>
    </source>
</reference>
<dbReference type="Proteomes" id="UP000253314">
    <property type="component" value="Unassembled WGS sequence"/>
</dbReference>
<sequence length="62" mass="6927">MGGENRQFVPGQKAPNSGSYIEIGETGGMVKNPRMVNLEVGEEFPATSNHNRKWARKPKKNR</sequence>
<evidence type="ECO:0000313" key="2">
    <source>
        <dbReference type="EMBL" id="RBW71058.1"/>
    </source>
</evidence>
<accession>A0A366XZQ7</accession>
<dbReference type="EMBL" id="QOCW01000002">
    <property type="protein sequence ID" value="RBW71058.1"/>
    <property type="molecule type" value="Genomic_DNA"/>
</dbReference>
<name>A0A366XZQ7_9BACI</name>
<feature type="region of interest" description="Disordered" evidence="1">
    <location>
        <begin position="1"/>
        <end position="26"/>
    </location>
</feature>
<feature type="compositionally biased region" description="Basic residues" evidence="1">
    <location>
        <begin position="50"/>
        <end position="62"/>
    </location>
</feature>
<protein>
    <submittedName>
        <fullName evidence="2">YjzC family protein</fullName>
    </submittedName>
</protein>
<feature type="region of interest" description="Disordered" evidence="1">
    <location>
        <begin position="41"/>
        <end position="62"/>
    </location>
</feature>
<comment type="caution">
    <text evidence="2">The sequence shown here is derived from an EMBL/GenBank/DDBJ whole genome shotgun (WGS) entry which is preliminary data.</text>
</comment>
<gene>
    <name evidence="2" type="ORF">DS031_03435</name>
</gene>
<keyword evidence="3" id="KW-1185">Reference proteome</keyword>